<dbReference type="AlphaFoldDB" id="A0A857MNQ1"/>
<gene>
    <name evidence="1" type="ORF">GII36_00340</name>
</gene>
<protein>
    <submittedName>
        <fullName evidence="1">Uncharacterized protein</fullName>
    </submittedName>
</protein>
<organism evidence="1 2">
    <name type="scientific">Candidatus Mycosynbacter amalyticus</name>
    <dbReference type="NCBI Taxonomy" id="2665156"/>
    <lineage>
        <taxon>Bacteria</taxon>
        <taxon>Candidatus Saccharimonadota</taxon>
        <taxon>Candidatus Saccharimonadota incertae sedis</taxon>
        <taxon>Candidatus Mycosynbacter</taxon>
    </lineage>
</organism>
<sequence>MNLQPDNTVSNISDDQELAKVLAGVNGMPADDTAAEPVEEVSTVPETAAPEPIAIDPLPIATNPVPSRDDLEGVKMEAINELRPLIDKLDLPPEEKFDTYLLLIRCTDDRDLVPPAHETAKLISDDARRGMALLDIIKEIDYLTSKPATDAPASALDEVALPTPDAAPVV</sequence>
<dbReference type="RefSeq" id="WP_260763562.1">
    <property type="nucleotide sequence ID" value="NZ_CP045921.1"/>
</dbReference>
<dbReference type="Proteomes" id="UP001059824">
    <property type="component" value="Chromosome"/>
</dbReference>
<keyword evidence="2" id="KW-1185">Reference proteome</keyword>
<name>A0A857MNQ1_9BACT</name>
<reference evidence="1" key="1">
    <citation type="journal article" date="2021" name="Nat. Microbiol.">
        <title>Cocultivation of an ultrasmall environmental parasitic bacterium with lytic ability against bacteria associated with wastewater foams.</title>
        <authorList>
            <person name="Batinovic S."/>
            <person name="Rose J.J.A."/>
            <person name="Ratcliffe J."/>
            <person name="Seviour R.J."/>
            <person name="Petrovski S."/>
        </authorList>
    </citation>
    <scope>NUCLEOTIDE SEQUENCE</scope>
    <source>
        <strain evidence="1">JR1</strain>
    </source>
</reference>
<dbReference type="EMBL" id="CP045921">
    <property type="protein sequence ID" value="QHN42310.1"/>
    <property type="molecule type" value="Genomic_DNA"/>
</dbReference>
<accession>A0A857MNQ1</accession>
<evidence type="ECO:0000313" key="2">
    <source>
        <dbReference type="Proteomes" id="UP001059824"/>
    </source>
</evidence>
<evidence type="ECO:0000313" key="1">
    <source>
        <dbReference type="EMBL" id="QHN42310.1"/>
    </source>
</evidence>
<dbReference type="KEGG" id="mama:GII36_00340"/>
<proteinExistence type="predicted"/>